<dbReference type="InterPro" id="IPR036390">
    <property type="entry name" value="WH_DNA-bd_sf"/>
</dbReference>
<dbReference type="InterPro" id="IPR036388">
    <property type="entry name" value="WH-like_DNA-bd_sf"/>
</dbReference>
<proteinExistence type="predicted"/>
<dbReference type="PROSITE" id="PS50987">
    <property type="entry name" value="HTH_ARSR_2"/>
    <property type="match status" value="1"/>
</dbReference>
<dbReference type="CDD" id="cd00090">
    <property type="entry name" value="HTH_ARSR"/>
    <property type="match status" value="1"/>
</dbReference>
<dbReference type="InterPro" id="IPR001845">
    <property type="entry name" value="HTH_ArsR_DNA-bd_dom"/>
</dbReference>
<protein>
    <submittedName>
        <fullName evidence="2">Transcriptional regulator</fullName>
    </submittedName>
</protein>
<dbReference type="Gene3D" id="1.10.10.10">
    <property type="entry name" value="Winged helix-like DNA-binding domain superfamily/Winged helix DNA-binding domain"/>
    <property type="match status" value="1"/>
</dbReference>
<dbReference type="EMBL" id="PYBW01000012">
    <property type="protein sequence ID" value="PYC87637.1"/>
    <property type="molecule type" value="Genomic_DNA"/>
</dbReference>
<sequence length="143" mass="15981">MFDEHRNRYHAARFVVDRPGAQLRGGDRPVSRTRNPRAPLAHPATAEIDLFHVLHALADPTRMTVVRTLAAEPGGERPCGTFPVDVAPSTLSHHFKVLRESGLIRQREEVNRRITTLRTADLEERFPGLLATVLTAYGRSVAE</sequence>
<dbReference type="OrthoDB" id="4471357at2"/>
<keyword evidence="3" id="KW-1185">Reference proteome</keyword>
<evidence type="ECO:0000313" key="2">
    <source>
        <dbReference type="EMBL" id="PYC87637.1"/>
    </source>
</evidence>
<accession>A0A2V4NV24</accession>
<dbReference type="SUPFAM" id="SSF46785">
    <property type="entry name" value="Winged helix' DNA-binding domain"/>
    <property type="match status" value="1"/>
</dbReference>
<organism evidence="2 3">
    <name type="scientific">Streptomyces tateyamensis</name>
    <dbReference type="NCBI Taxonomy" id="565073"/>
    <lineage>
        <taxon>Bacteria</taxon>
        <taxon>Bacillati</taxon>
        <taxon>Actinomycetota</taxon>
        <taxon>Actinomycetes</taxon>
        <taxon>Kitasatosporales</taxon>
        <taxon>Streptomycetaceae</taxon>
        <taxon>Streptomyces</taxon>
    </lineage>
</organism>
<dbReference type="Proteomes" id="UP000248039">
    <property type="component" value="Unassembled WGS sequence"/>
</dbReference>
<comment type="caution">
    <text evidence="2">The sequence shown here is derived from an EMBL/GenBank/DDBJ whole genome shotgun (WGS) entry which is preliminary data.</text>
</comment>
<gene>
    <name evidence="2" type="ORF">C7C46_03715</name>
</gene>
<dbReference type="GO" id="GO:0003700">
    <property type="term" value="F:DNA-binding transcription factor activity"/>
    <property type="evidence" value="ECO:0007669"/>
    <property type="project" value="InterPro"/>
</dbReference>
<reference evidence="2 3" key="1">
    <citation type="submission" date="2018-03" db="EMBL/GenBank/DDBJ databases">
        <title>Bioinformatic expansion and discovery of thiopeptide antibiotics.</title>
        <authorList>
            <person name="Schwalen C.J."/>
            <person name="Hudson G.A."/>
            <person name="Mitchell D.A."/>
        </authorList>
    </citation>
    <scope>NUCLEOTIDE SEQUENCE [LARGE SCALE GENOMIC DNA]</scope>
    <source>
        <strain evidence="2 3">ATCC 21389</strain>
    </source>
</reference>
<dbReference type="Pfam" id="PF12840">
    <property type="entry name" value="HTH_20"/>
    <property type="match status" value="1"/>
</dbReference>
<dbReference type="InterPro" id="IPR011991">
    <property type="entry name" value="ArsR-like_HTH"/>
</dbReference>
<name>A0A2V4NV24_9ACTN</name>
<feature type="domain" description="HTH arsR-type" evidence="1">
    <location>
        <begin position="42"/>
        <end position="137"/>
    </location>
</feature>
<dbReference type="PRINTS" id="PR00778">
    <property type="entry name" value="HTHARSR"/>
</dbReference>
<dbReference type="AlphaFoldDB" id="A0A2V4NV24"/>
<evidence type="ECO:0000313" key="3">
    <source>
        <dbReference type="Proteomes" id="UP000248039"/>
    </source>
</evidence>
<dbReference type="SMART" id="SM00418">
    <property type="entry name" value="HTH_ARSR"/>
    <property type="match status" value="1"/>
</dbReference>
<evidence type="ECO:0000259" key="1">
    <source>
        <dbReference type="PROSITE" id="PS50987"/>
    </source>
</evidence>